<dbReference type="Proteomes" id="UP000294739">
    <property type="component" value="Unassembled WGS sequence"/>
</dbReference>
<dbReference type="RefSeq" id="WP_131898138.1">
    <property type="nucleotide sequence ID" value="NZ_SMKZ01000033.1"/>
</dbReference>
<keyword evidence="3" id="KW-1185">Reference proteome</keyword>
<evidence type="ECO:0000313" key="2">
    <source>
        <dbReference type="EMBL" id="TDE03123.1"/>
    </source>
</evidence>
<accession>A0A4R5CZ22</accession>
<dbReference type="Gene3D" id="3.30.1540.10">
    <property type="entry name" value="formyl-coa transferase, domain 3"/>
    <property type="match status" value="1"/>
</dbReference>
<dbReference type="GO" id="GO:0008410">
    <property type="term" value="F:CoA-transferase activity"/>
    <property type="evidence" value="ECO:0007669"/>
    <property type="project" value="TreeGrafter"/>
</dbReference>
<reference evidence="2 3" key="1">
    <citation type="submission" date="2019-03" db="EMBL/GenBank/DDBJ databases">
        <title>Draft genome sequences of novel Actinobacteria.</title>
        <authorList>
            <person name="Sahin N."/>
            <person name="Ay H."/>
            <person name="Saygin H."/>
        </authorList>
    </citation>
    <scope>NUCLEOTIDE SEQUENCE [LARGE SCALE GENOMIC DNA]</scope>
    <source>
        <strain evidence="2 3">5K138</strain>
    </source>
</reference>
<dbReference type="Gene3D" id="3.40.50.10540">
    <property type="entry name" value="Crotonobetainyl-coa:carnitine coa-transferase, domain 1"/>
    <property type="match status" value="1"/>
</dbReference>
<dbReference type="InterPro" id="IPR003673">
    <property type="entry name" value="CoA-Trfase_fam_III"/>
</dbReference>
<dbReference type="InterPro" id="IPR050483">
    <property type="entry name" value="CoA-transferase_III_domain"/>
</dbReference>
<dbReference type="PANTHER" id="PTHR48207:SF3">
    <property type="entry name" value="SUCCINATE--HYDROXYMETHYLGLUTARATE COA-TRANSFERASE"/>
    <property type="match status" value="1"/>
</dbReference>
<dbReference type="InterPro" id="IPR044855">
    <property type="entry name" value="CoA-Trfase_III_dom3_sf"/>
</dbReference>
<comment type="caution">
    <text evidence="2">The sequence shown here is derived from an EMBL/GenBank/DDBJ whole genome shotgun (WGS) entry which is preliminary data.</text>
</comment>
<sequence length="399" mass="42693">MTVPGPLHGVTVLDFTRVFAGPFATQMLGDLGADVVKIERVAGGDESRDYGLSDSMPRPGAPFLSHNRNKKSIAIDLKTSDGVAVVRRLVESADVLVHNYRPGVMERLGLDYATLAPLNPRLVYCSISGFGARGPMRTRAANDLSIQAYSGLLSITGQPGGPPARVPTSVCDLTAGMYAVIGIQAALHHRAEHGVGQEVSTSMLEGQLTMLNHFLTDYWMHGRVPEKMGTANALGLPNEAFPTKDGWVCITSANEAMWRRCATALGVGELADDPRFLTLRDRYAHRDELVSLLVEATSTMTTEECLTALEEGGVPCCPVNTIDRIATDPLLDALDATVDMTVEGDRVVRLVQTPLAFSTTPVSARIPPPRLGEHTDDVLSAAGFSTADIERMRAAGSVA</sequence>
<organism evidence="2 3">
    <name type="scientific">Jiangella asiatica</name>
    <dbReference type="NCBI Taxonomy" id="2530372"/>
    <lineage>
        <taxon>Bacteria</taxon>
        <taxon>Bacillati</taxon>
        <taxon>Actinomycetota</taxon>
        <taxon>Actinomycetes</taxon>
        <taxon>Jiangellales</taxon>
        <taxon>Jiangellaceae</taxon>
        <taxon>Jiangella</taxon>
    </lineage>
</organism>
<evidence type="ECO:0000256" key="1">
    <source>
        <dbReference type="ARBA" id="ARBA00022679"/>
    </source>
</evidence>
<dbReference type="SUPFAM" id="SSF89796">
    <property type="entry name" value="CoA-transferase family III (CaiB/BaiF)"/>
    <property type="match status" value="1"/>
</dbReference>
<dbReference type="InterPro" id="IPR023606">
    <property type="entry name" value="CoA-Trfase_III_dom_1_sf"/>
</dbReference>
<gene>
    <name evidence="2" type="ORF">E1269_20930</name>
</gene>
<protein>
    <submittedName>
        <fullName evidence="2">CoA transferase</fullName>
    </submittedName>
</protein>
<dbReference type="EMBL" id="SMKZ01000033">
    <property type="protein sequence ID" value="TDE03123.1"/>
    <property type="molecule type" value="Genomic_DNA"/>
</dbReference>
<dbReference type="OrthoDB" id="9797653at2"/>
<dbReference type="PANTHER" id="PTHR48207">
    <property type="entry name" value="SUCCINATE--HYDROXYMETHYLGLUTARATE COA-TRANSFERASE"/>
    <property type="match status" value="1"/>
</dbReference>
<keyword evidence="1 2" id="KW-0808">Transferase</keyword>
<evidence type="ECO:0000313" key="3">
    <source>
        <dbReference type="Proteomes" id="UP000294739"/>
    </source>
</evidence>
<dbReference type="Pfam" id="PF02515">
    <property type="entry name" value="CoA_transf_3"/>
    <property type="match status" value="1"/>
</dbReference>
<name>A0A4R5CZ22_9ACTN</name>
<dbReference type="AlphaFoldDB" id="A0A4R5CZ22"/>
<dbReference type="InParanoid" id="A0A4R5CZ22"/>
<proteinExistence type="predicted"/>